<accession>A0A917IT22</accession>
<dbReference type="AlphaFoldDB" id="A0A917IT22"/>
<dbReference type="RefSeq" id="WP_188359640.1">
    <property type="nucleotide sequence ID" value="NZ_BMDC01000002.1"/>
</dbReference>
<protein>
    <recommendedName>
        <fullName evidence="3">PqqD family protein</fullName>
    </recommendedName>
</protein>
<gene>
    <name evidence="1" type="ORF">GCM10007359_13840</name>
</gene>
<proteinExistence type="predicted"/>
<dbReference type="EMBL" id="BMDC01000002">
    <property type="protein sequence ID" value="GGH63006.1"/>
    <property type="molecule type" value="Genomic_DNA"/>
</dbReference>
<evidence type="ECO:0008006" key="3">
    <source>
        <dbReference type="Google" id="ProtNLM"/>
    </source>
</evidence>
<name>A0A917IT22_9MICC</name>
<sequence>MESTFKDDAATADATRYSHAPSTAYVYESEMVGANADSSTIFVCLLETSEILRLDAAGGLIWEILAQPATAEQVVAEVASVFQESEDTVRQGVLDFIASLLHQKLIIGR</sequence>
<organism evidence="1 2">
    <name type="scientific">Rothia aerolata</name>
    <dbReference type="NCBI Taxonomy" id="1812262"/>
    <lineage>
        <taxon>Bacteria</taxon>
        <taxon>Bacillati</taxon>
        <taxon>Actinomycetota</taxon>
        <taxon>Actinomycetes</taxon>
        <taxon>Micrococcales</taxon>
        <taxon>Micrococcaceae</taxon>
        <taxon>Rothia</taxon>
    </lineage>
</organism>
<evidence type="ECO:0000313" key="2">
    <source>
        <dbReference type="Proteomes" id="UP000600171"/>
    </source>
</evidence>
<dbReference type="Gene3D" id="1.10.10.1150">
    <property type="entry name" value="Coenzyme PQQ synthesis protein D (PqqD)"/>
    <property type="match status" value="1"/>
</dbReference>
<dbReference type="Proteomes" id="UP000600171">
    <property type="component" value="Unassembled WGS sequence"/>
</dbReference>
<evidence type="ECO:0000313" key="1">
    <source>
        <dbReference type="EMBL" id="GGH63006.1"/>
    </source>
</evidence>
<reference evidence="1 2" key="1">
    <citation type="journal article" date="2014" name="Int. J. Syst. Evol. Microbiol.">
        <title>Complete genome sequence of Corynebacterium casei LMG S-19264T (=DSM 44701T), isolated from a smear-ripened cheese.</title>
        <authorList>
            <consortium name="US DOE Joint Genome Institute (JGI-PGF)"/>
            <person name="Walter F."/>
            <person name="Albersmeier A."/>
            <person name="Kalinowski J."/>
            <person name="Ruckert C."/>
        </authorList>
    </citation>
    <scope>NUCLEOTIDE SEQUENCE [LARGE SCALE GENOMIC DNA]</scope>
    <source>
        <strain evidence="1 2">CCM 8669</strain>
    </source>
</reference>
<dbReference type="Pfam" id="PF05402">
    <property type="entry name" value="PqqD"/>
    <property type="match status" value="1"/>
</dbReference>
<dbReference type="InterPro" id="IPR041881">
    <property type="entry name" value="PqqD_sf"/>
</dbReference>
<comment type="caution">
    <text evidence="1">The sequence shown here is derived from an EMBL/GenBank/DDBJ whole genome shotgun (WGS) entry which is preliminary data.</text>
</comment>
<keyword evidence="2" id="KW-1185">Reference proteome</keyword>
<dbReference type="InterPro" id="IPR008792">
    <property type="entry name" value="PQQD"/>
</dbReference>